<keyword evidence="2" id="KW-1185">Reference proteome</keyword>
<evidence type="ECO:0000313" key="1">
    <source>
        <dbReference type="EMBL" id="GIY39088.1"/>
    </source>
</evidence>
<comment type="caution">
    <text evidence="1">The sequence shown here is derived from an EMBL/GenBank/DDBJ whole genome shotgun (WGS) entry which is preliminary data.</text>
</comment>
<sequence>MKGELQRSERSFMTDYISFTVERKEGSINYAVFRALTPSVTALFSLQE</sequence>
<accession>A0AAV4SXG8</accession>
<dbReference type="Proteomes" id="UP001054837">
    <property type="component" value="Unassembled WGS sequence"/>
</dbReference>
<organism evidence="1 2">
    <name type="scientific">Caerostris darwini</name>
    <dbReference type="NCBI Taxonomy" id="1538125"/>
    <lineage>
        <taxon>Eukaryota</taxon>
        <taxon>Metazoa</taxon>
        <taxon>Ecdysozoa</taxon>
        <taxon>Arthropoda</taxon>
        <taxon>Chelicerata</taxon>
        <taxon>Arachnida</taxon>
        <taxon>Araneae</taxon>
        <taxon>Araneomorphae</taxon>
        <taxon>Entelegynae</taxon>
        <taxon>Araneoidea</taxon>
        <taxon>Araneidae</taxon>
        <taxon>Caerostris</taxon>
    </lineage>
</organism>
<dbReference type="AlphaFoldDB" id="A0AAV4SXG8"/>
<gene>
    <name evidence="1" type="ORF">CDAR_453421</name>
</gene>
<name>A0AAV4SXG8_9ARAC</name>
<evidence type="ECO:0000313" key="2">
    <source>
        <dbReference type="Proteomes" id="UP001054837"/>
    </source>
</evidence>
<feature type="non-terminal residue" evidence="1">
    <location>
        <position position="48"/>
    </location>
</feature>
<dbReference type="EMBL" id="BPLQ01008726">
    <property type="protein sequence ID" value="GIY39088.1"/>
    <property type="molecule type" value="Genomic_DNA"/>
</dbReference>
<reference evidence="1 2" key="1">
    <citation type="submission" date="2021-06" db="EMBL/GenBank/DDBJ databases">
        <title>Caerostris darwini draft genome.</title>
        <authorList>
            <person name="Kono N."/>
            <person name="Arakawa K."/>
        </authorList>
    </citation>
    <scope>NUCLEOTIDE SEQUENCE [LARGE SCALE GENOMIC DNA]</scope>
</reference>
<proteinExistence type="predicted"/>
<protein>
    <submittedName>
        <fullName evidence="1">Uncharacterized protein</fullName>
    </submittedName>
</protein>